<accession>A0A2S8GQK1</accession>
<evidence type="ECO:0000256" key="1">
    <source>
        <dbReference type="ARBA" id="ARBA00022491"/>
    </source>
</evidence>
<name>A0A2S8GQK1_9BACT</name>
<evidence type="ECO:0000256" key="6">
    <source>
        <dbReference type="ARBA" id="ARBA00023125"/>
    </source>
</evidence>
<dbReference type="Proteomes" id="UP000237819">
    <property type="component" value="Unassembled WGS sequence"/>
</dbReference>
<feature type="domain" description="ATP-cone" evidence="9">
    <location>
        <begin position="49"/>
        <end position="139"/>
    </location>
</feature>
<keyword evidence="1 8" id="KW-0678">Repressor</keyword>
<keyword evidence="2 8" id="KW-0547">Nucleotide-binding</keyword>
<dbReference type="OrthoDB" id="9807461at2"/>
<keyword evidence="8" id="KW-0862">Zinc</keyword>
<dbReference type="InterPro" id="IPR003796">
    <property type="entry name" value="RNR_NrdR-like"/>
</dbReference>
<comment type="similarity">
    <text evidence="8">Belongs to the NrdR family.</text>
</comment>
<keyword evidence="7 8" id="KW-0804">Transcription</keyword>
<dbReference type="RefSeq" id="WP_105334831.1">
    <property type="nucleotide sequence ID" value="NZ_PUHZ01000008.1"/>
</dbReference>
<dbReference type="InterPro" id="IPR055173">
    <property type="entry name" value="NrdR-like_N"/>
</dbReference>
<dbReference type="InterPro" id="IPR005144">
    <property type="entry name" value="ATP-cone_dom"/>
</dbReference>
<keyword evidence="3 8" id="KW-0863">Zinc-finger</keyword>
<dbReference type="Pfam" id="PF22811">
    <property type="entry name" value="Zn_ribbon_NrdR"/>
    <property type="match status" value="1"/>
</dbReference>
<comment type="caution">
    <text evidence="10">The sequence shown here is derived from an EMBL/GenBank/DDBJ whole genome shotgun (WGS) entry which is preliminary data.</text>
</comment>
<dbReference type="GO" id="GO:0003677">
    <property type="term" value="F:DNA binding"/>
    <property type="evidence" value="ECO:0007669"/>
    <property type="project" value="UniProtKB-KW"/>
</dbReference>
<gene>
    <name evidence="8" type="primary">nrdR</name>
    <name evidence="10" type="ORF">C5Y93_07675</name>
</gene>
<dbReference type="GO" id="GO:0008270">
    <property type="term" value="F:zinc ion binding"/>
    <property type="evidence" value="ECO:0007669"/>
    <property type="project" value="UniProtKB-UniRule"/>
</dbReference>
<keyword evidence="8" id="KW-0479">Metal-binding</keyword>
<organism evidence="10 11">
    <name type="scientific">Blastopirellula marina</name>
    <dbReference type="NCBI Taxonomy" id="124"/>
    <lineage>
        <taxon>Bacteria</taxon>
        <taxon>Pseudomonadati</taxon>
        <taxon>Planctomycetota</taxon>
        <taxon>Planctomycetia</taxon>
        <taxon>Pirellulales</taxon>
        <taxon>Pirellulaceae</taxon>
        <taxon>Blastopirellula</taxon>
    </lineage>
</organism>
<dbReference type="Pfam" id="PF03477">
    <property type="entry name" value="ATP-cone"/>
    <property type="match status" value="1"/>
</dbReference>
<dbReference type="PANTHER" id="PTHR30455:SF2">
    <property type="entry name" value="TRANSCRIPTIONAL REPRESSOR NRDR"/>
    <property type="match status" value="1"/>
</dbReference>
<comment type="function">
    <text evidence="8">Negatively regulates transcription of bacterial ribonucleotide reductase nrd genes and operons by binding to NrdR-boxes.</text>
</comment>
<evidence type="ECO:0000256" key="8">
    <source>
        <dbReference type="HAMAP-Rule" id="MF_00440"/>
    </source>
</evidence>
<keyword evidence="5 8" id="KW-0805">Transcription regulation</keyword>
<dbReference type="GO" id="GO:0005524">
    <property type="term" value="F:ATP binding"/>
    <property type="evidence" value="ECO:0007669"/>
    <property type="project" value="UniProtKB-UniRule"/>
</dbReference>
<evidence type="ECO:0000256" key="5">
    <source>
        <dbReference type="ARBA" id="ARBA00023015"/>
    </source>
</evidence>
<reference evidence="10 11" key="1">
    <citation type="submission" date="2018-02" db="EMBL/GenBank/DDBJ databases">
        <title>Comparative genomes isolates from brazilian mangrove.</title>
        <authorList>
            <person name="Araujo J.E."/>
            <person name="Taketani R.G."/>
            <person name="Silva M.C.P."/>
            <person name="Loureco M.V."/>
            <person name="Andreote F.D."/>
        </authorList>
    </citation>
    <scope>NUCLEOTIDE SEQUENCE [LARGE SCALE GENOMIC DNA]</scope>
    <source>
        <strain evidence="10 11">Nap-Phe MGV</strain>
    </source>
</reference>
<evidence type="ECO:0000256" key="3">
    <source>
        <dbReference type="ARBA" id="ARBA00022771"/>
    </source>
</evidence>
<dbReference type="PANTHER" id="PTHR30455">
    <property type="entry name" value="TRANSCRIPTIONAL REPRESSOR NRDR"/>
    <property type="match status" value="1"/>
</dbReference>
<dbReference type="EMBL" id="PUHZ01000008">
    <property type="protein sequence ID" value="PQO46705.1"/>
    <property type="molecule type" value="Genomic_DNA"/>
</dbReference>
<evidence type="ECO:0000313" key="11">
    <source>
        <dbReference type="Proteomes" id="UP000237819"/>
    </source>
</evidence>
<evidence type="ECO:0000259" key="9">
    <source>
        <dbReference type="PROSITE" id="PS51161"/>
    </source>
</evidence>
<evidence type="ECO:0000256" key="2">
    <source>
        <dbReference type="ARBA" id="ARBA00022741"/>
    </source>
</evidence>
<feature type="zinc finger region" evidence="8">
    <location>
        <begin position="3"/>
        <end position="34"/>
    </location>
</feature>
<protein>
    <recommendedName>
        <fullName evidence="8">Transcriptional repressor NrdR</fullName>
    </recommendedName>
</protein>
<dbReference type="GO" id="GO:0045892">
    <property type="term" value="P:negative regulation of DNA-templated transcription"/>
    <property type="evidence" value="ECO:0007669"/>
    <property type="project" value="UniProtKB-UniRule"/>
</dbReference>
<evidence type="ECO:0000313" key="10">
    <source>
        <dbReference type="EMBL" id="PQO46705.1"/>
    </source>
</evidence>
<comment type="cofactor">
    <cofactor evidence="8">
        <name>Zn(2+)</name>
        <dbReference type="ChEBI" id="CHEBI:29105"/>
    </cofactor>
    <text evidence="8">Binds 1 zinc ion.</text>
</comment>
<keyword evidence="4 8" id="KW-0067">ATP-binding</keyword>
<keyword evidence="6 8" id="KW-0238">DNA-binding</keyword>
<dbReference type="AlphaFoldDB" id="A0A2S8GQK1"/>
<dbReference type="HAMAP" id="MF_00440">
    <property type="entry name" value="NrdR"/>
    <property type="match status" value="1"/>
</dbReference>
<sequence length="158" mass="18503">MRCPFCRTDNDKVIDSRASQDGFSIRRRRECLGCKRRYTTYERVEEMSIKIIKKDNVREPFQPEKIKKGLALACWKRPISDAQIESIVSGVESDIYAECEGEVESHYIGELVMRHLQKIDQVAYVRFASVYREFKDVHDFVDELQPMLNTPRNPNAPQ</sequence>
<dbReference type="PROSITE" id="PS51161">
    <property type="entry name" value="ATP_CONE"/>
    <property type="match status" value="1"/>
</dbReference>
<dbReference type="NCBIfam" id="TIGR00244">
    <property type="entry name" value="transcriptional regulator NrdR"/>
    <property type="match status" value="1"/>
</dbReference>
<evidence type="ECO:0000256" key="7">
    <source>
        <dbReference type="ARBA" id="ARBA00023163"/>
    </source>
</evidence>
<proteinExistence type="inferred from homology"/>
<evidence type="ECO:0000256" key="4">
    <source>
        <dbReference type="ARBA" id="ARBA00022840"/>
    </source>
</evidence>